<dbReference type="PANTHER" id="PTHR43353">
    <property type="entry name" value="SUCCINATE-SEMIALDEHYDE DEHYDROGENASE, MITOCHONDRIAL"/>
    <property type="match status" value="1"/>
</dbReference>
<protein>
    <submittedName>
        <fullName evidence="3">NADP-dependent aldehyde dehydrogenase</fullName>
        <ecNumber evidence="3">1.2.1.4</ecNumber>
    </submittedName>
</protein>
<dbReference type="GO" id="GO:0033721">
    <property type="term" value="F:aldehyde dehydrogenase (NADP+) activity"/>
    <property type="evidence" value="ECO:0007669"/>
    <property type="project" value="UniProtKB-EC"/>
</dbReference>
<evidence type="ECO:0000256" key="1">
    <source>
        <dbReference type="ARBA" id="ARBA00023002"/>
    </source>
</evidence>
<dbReference type="Proteomes" id="UP000581769">
    <property type="component" value="Unassembled WGS sequence"/>
</dbReference>
<reference evidence="3 4" key="1">
    <citation type="submission" date="2020-08" db="EMBL/GenBank/DDBJ databases">
        <title>Sequencing the genomes of 1000 actinobacteria strains.</title>
        <authorList>
            <person name="Klenk H.-P."/>
        </authorList>
    </citation>
    <scope>NUCLEOTIDE SEQUENCE [LARGE SCALE GENOMIC DNA]</scope>
    <source>
        <strain evidence="3 4">DSM 45859</strain>
    </source>
</reference>
<comment type="caution">
    <text evidence="3">The sequence shown here is derived from an EMBL/GenBank/DDBJ whole genome shotgun (WGS) entry which is preliminary data.</text>
</comment>
<proteinExistence type="predicted"/>
<dbReference type="RefSeq" id="WP_184779643.1">
    <property type="nucleotide sequence ID" value="NZ_JACHMG010000001.1"/>
</dbReference>
<keyword evidence="4" id="KW-1185">Reference proteome</keyword>
<name>A0A840IPR9_9PSEU</name>
<dbReference type="InterPro" id="IPR016163">
    <property type="entry name" value="Ald_DH_C"/>
</dbReference>
<keyword evidence="1 3" id="KW-0560">Oxidoreductase</keyword>
<dbReference type="PANTHER" id="PTHR43353:SF3">
    <property type="entry name" value="ALDEHYDE DEHYDROGENASE-RELATED"/>
    <property type="match status" value="1"/>
</dbReference>
<dbReference type="SUPFAM" id="SSF53720">
    <property type="entry name" value="ALDH-like"/>
    <property type="match status" value="1"/>
</dbReference>
<dbReference type="InterPro" id="IPR016161">
    <property type="entry name" value="Ald_DH/histidinol_DH"/>
</dbReference>
<dbReference type="Gene3D" id="3.40.605.10">
    <property type="entry name" value="Aldehyde Dehydrogenase, Chain A, domain 1"/>
    <property type="match status" value="1"/>
</dbReference>
<feature type="domain" description="Aldehyde dehydrogenase" evidence="2">
    <location>
        <begin position="5"/>
        <end position="380"/>
    </location>
</feature>
<evidence type="ECO:0000259" key="2">
    <source>
        <dbReference type="Pfam" id="PF00171"/>
    </source>
</evidence>
<dbReference type="InterPro" id="IPR050740">
    <property type="entry name" value="Aldehyde_DH_Superfamily"/>
</dbReference>
<dbReference type="Pfam" id="PF00171">
    <property type="entry name" value="Aldedh"/>
    <property type="match status" value="1"/>
</dbReference>
<evidence type="ECO:0000313" key="4">
    <source>
        <dbReference type="Proteomes" id="UP000581769"/>
    </source>
</evidence>
<dbReference type="AlphaFoldDB" id="A0A840IPR9"/>
<sequence length="500" mass="51604">MTELIRSTDPRTGLAVDTELVATTRAEVAETCTRAAVASAGLERLGRAGRARLLRAMAEGLEARRDEVVSAADRETALGRSRLDGELNRTAYQLRLFAEVVEEGSYLEATIDHPGDTPMGPRPDLRRMLVPTGPVAVFGASNFPLAFSVPGGDTAAALAAGCAVVVKAHGSHPLTSALCGEILEEAAARAGAPRGTIAVVYGRESGEALVTDPAITAVSFTGGHSGATALRALIAGRPDPIPFYGELGSVNPVVVTARAAAERGAEIGHGVVGSFTLGGGQFCTKPGPVLVPAGPDGDRLIAAASAALAEVPPPALLNEGIAESFTKAIASLSGRQLLTADEAPGEGFTVRPTAVLVDARDLDAGLLTETFGPVTVFVRYCADQLPGLLARLPGSLVATVHGAAGEDPDRDTAVEALRGRTGRLLFDGYPTGVAVSWAQHHGGPWPATDTQHTSVGTTAIRRFLRPVAWQNAPESVLPEELRDPAALVPRRVDGALVLPS</sequence>
<dbReference type="InterPro" id="IPR015590">
    <property type="entry name" value="Aldehyde_DH_dom"/>
</dbReference>
<gene>
    <name evidence="3" type="ORF">BJY18_001996</name>
</gene>
<dbReference type="Gene3D" id="3.40.309.10">
    <property type="entry name" value="Aldehyde Dehydrogenase, Chain A, domain 2"/>
    <property type="match status" value="1"/>
</dbReference>
<evidence type="ECO:0000313" key="3">
    <source>
        <dbReference type="EMBL" id="MBB4684511.1"/>
    </source>
</evidence>
<dbReference type="EMBL" id="JACHMG010000001">
    <property type="protein sequence ID" value="MBB4684511.1"/>
    <property type="molecule type" value="Genomic_DNA"/>
</dbReference>
<dbReference type="InterPro" id="IPR016162">
    <property type="entry name" value="Ald_DH_N"/>
</dbReference>
<dbReference type="EC" id="1.2.1.4" evidence="3"/>
<accession>A0A840IPR9</accession>
<organism evidence="3 4">
    <name type="scientific">Amycolatopsis jiangsuensis</name>
    <dbReference type="NCBI Taxonomy" id="1181879"/>
    <lineage>
        <taxon>Bacteria</taxon>
        <taxon>Bacillati</taxon>
        <taxon>Actinomycetota</taxon>
        <taxon>Actinomycetes</taxon>
        <taxon>Pseudonocardiales</taxon>
        <taxon>Pseudonocardiaceae</taxon>
        <taxon>Amycolatopsis</taxon>
    </lineage>
</organism>